<evidence type="ECO:0000313" key="2">
    <source>
        <dbReference type="Proteomes" id="UP001500213"/>
    </source>
</evidence>
<evidence type="ECO:0000313" key="1">
    <source>
        <dbReference type="EMBL" id="GAA4185556.1"/>
    </source>
</evidence>
<keyword evidence="2" id="KW-1185">Reference proteome</keyword>
<dbReference type="Proteomes" id="UP001500213">
    <property type="component" value="Unassembled WGS sequence"/>
</dbReference>
<organism evidence="1 2">
    <name type="scientific">Gryllotalpicola kribbensis</name>
    <dbReference type="NCBI Taxonomy" id="993084"/>
    <lineage>
        <taxon>Bacteria</taxon>
        <taxon>Bacillati</taxon>
        <taxon>Actinomycetota</taxon>
        <taxon>Actinomycetes</taxon>
        <taxon>Micrococcales</taxon>
        <taxon>Microbacteriaceae</taxon>
        <taxon>Gryllotalpicola</taxon>
    </lineage>
</organism>
<accession>A0ABP8AKP5</accession>
<gene>
    <name evidence="1" type="ORF">GCM10022288_07760</name>
</gene>
<evidence type="ECO:0008006" key="3">
    <source>
        <dbReference type="Google" id="ProtNLM"/>
    </source>
</evidence>
<reference evidence="2" key="1">
    <citation type="journal article" date="2019" name="Int. J. Syst. Evol. Microbiol.">
        <title>The Global Catalogue of Microorganisms (GCM) 10K type strain sequencing project: providing services to taxonomists for standard genome sequencing and annotation.</title>
        <authorList>
            <consortium name="The Broad Institute Genomics Platform"/>
            <consortium name="The Broad Institute Genome Sequencing Center for Infectious Disease"/>
            <person name="Wu L."/>
            <person name="Ma J."/>
        </authorList>
    </citation>
    <scope>NUCLEOTIDE SEQUENCE [LARGE SCALE GENOMIC DNA]</scope>
    <source>
        <strain evidence="2">JCM 17593</strain>
    </source>
</reference>
<comment type="caution">
    <text evidence="1">The sequence shown here is derived from an EMBL/GenBank/DDBJ whole genome shotgun (WGS) entry which is preliminary data.</text>
</comment>
<sequence>MPALPPLPPLCSFGHIASYPELIEIWGHRSAVTPFGTDYGLSRRLRPNVYVCAHLSDDELLAARCGGRLDCVSALAALGVLVAATADDGALHLRLAPNDGRSSARRFGAARLIRAHWSVPRFPLPTIDETRRAAHAGAPISRVTMPASDALRQALRTCLAPAEGAAVIADLLDKGLLSADQLARVIASTSHPVRSRTREAGLPVEVDDALARRA</sequence>
<name>A0ABP8AKP5_9MICO</name>
<proteinExistence type="predicted"/>
<dbReference type="EMBL" id="BAABBX010000005">
    <property type="protein sequence ID" value="GAA4185556.1"/>
    <property type="molecule type" value="Genomic_DNA"/>
</dbReference>
<dbReference type="RefSeq" id="WP_344774004.1">
    <property type="nucleotide sequence ID" value="NZ_BAABBX010000005.1"/>
</dbReference>
<protein>
    <recommendedName>
        <fullName evidence="3">AbiEi antitoxin C-terminal domain-containing protein</fullName>
    </recommendedName>
</protein>